<keyword evidence="3" id="KW-1185">Reference proteome</keyword>
<accession>A0A850REN6</accession>
<feature type="compositionally biased region" description="Basic residues" evidence="1">
    <location>
        <begin position="66"/>
        <end position="86"/>
    </location>
</feature>
<evidence type="ECO:0000313" key="2">
    <source>
        <dbReference type="EMBL" id="NVY97168.1"/>
    </source>
</evidence>
<comment type="caution">
    <text evidence="2">The sequence shown here is derived from an EMBL/GenBank/DDBJ whole genome shotgun (WGS) entry which is preliminary data.</text>
</comment>
<dbReference type="AlphaFoldDB" id="A0A850REN6"/>
<organism evidence="2 3">
    <name type="scientific">Bombilactobacillus apium</name>
    <dbReference type="NCBI Taxonomy" id="2675299"/>
    <lineage>
        <taxon>Bacteria</taxon>
        <taxon>Bacillati</taxon>
        <taxon>Bacillota</taxon>
        <taxon>Bacilli</taxon>
        <taxon>Lactobacillales</taxon>
        <taxon>Lactobacillaceae</taxon>
        <taxon>Bombilactobacillus</taxon>
    </lineage>
</organism>
<gene>
    <name evidence="2" type="ORF">HU830_08550</name>
</gene>
<name>A0A850REN6_9LACO</name>
<protein>
    <submittedName>
        <fullName evidence="2">DUF2187 domain-containing protein</fullName>
    </submittedName>
</protein>
<sequence>MKISSIKIGDILQGQVEEDMEKPFVGTVEKLYNNSVLIHITDYSPEDEDNVAELNHKIVVAGSGLKKSKNTPKAKAKTKTKPKKKD</sequence>
<dbReference type="EMBL" id="JABZEC010000011">
    <property type="protein sequence ID" value="NVY97168.1"/>
    <property type="molecule type" value="Genomic_DNA"/>
</dbReference>
<dbReference type="Proteomes" id="UP000563523">
    <property type="component" value="Unassembled WGS sequence"/>
</dbReference>
<evidence type="ECO:0000256" key="1">
    <source>
        <dbReference type="SAM" id="MobiDB-lite"/>
    </source>
</evidence>
<feature type="region of interest" description="Disordered" evidence="1">
    <location>
        <begin position="63"/>
        <end position="86"/>
    </location>
</feature>
<reference evidence="2 3" key="1">
    <citation type="submission" date="2020-06" db="EMBL/GenBank/DDBJ databases">
        <authorList>
            <person name="Kang J."/>
        </authorList>
    </citation>
    <scope>NUCLEOTIDE SEQUENCE [LARGE SCALE GENOMIC DNA]</scope>
    <source>
        <strain evidence="2 3">DCY120</strain>
    </source>
</reference>
<proteinExistence type="predicted"/>
<evidence type="ECO:0000313" key="3">
    <source>
        <dbReference type="Proteomes" id="UP000563523"/>
    </source>
</evidence>